<feature type="region of interest" description="Disordered" evidence="2">
    <location>
        <begin position="352"/>
        <end position="371"/>
    </location>
</feature>
<evidence type="ECO:0000256" key="1">
    <source>
        <dbReference type="SAM" id="Coils"/>
    </source>
</evidence>
<proteinExistence type="predicted"/>
<reference evidence="4" key="1">
    <citation type="submission" date="2016-11" db="UniProtKB">
        <authorList>
            <consortium name="WormBaseParasite"/>
        </authorList>
    </citation>
    <scope>IDENTIFICATION</scope>
</reference>
<dbReference type="WBParaSite" id="Csp11.Scaffold629.g10444.t1">
    <property type="protein sequence ID" value="Csp11.Scaffold629.g10444.t1"/>
    <property type="gene ID" value="Csp11.Scaffold629.g10444"/>
</dbReference>
<sequence length="393" mass="46270">MSSSPVPFVRSTSDTVNYAFARTMFSVEKALRGELFYSNVIESILLNSIRLTADSYKEKVKIEGLKTQNAVERLAKEGKMMEVDSVLYDFHQFLFEIVEEAKIEGSRLRRKDDEVVVEKKEDTVAENGHQMSELISMMTAMKVEMENKMQEMLQELKKLDSAQEDVQKSQEVVADTEYCKLKAMEVQLNEKNEELEELKDTIAKHKTKQSKLTERIEEKSGKLSRLWKMFDDLTEKKYLEGEENKKTVERLREELADSEILLEKSVAWYRKELEESKERELKLIQQMGEKELEVEALKKRVKEEEEKNMEDDELLEKLADSEEEVYKLNEEVDHLNKKMEMMSDSFEKLTREMAQRQKETENELEGVKKELKEAKDELDSIYEEDETDMANFY</sequence>
<keyword evidence="3" id="KW-1185">Reference proteome</keyword>
<organism evidence="3 4">
    <name type="scientific">Caenorhabditis tropicalis</name>
    <dbReference type="NCBI Taxonomy" id="1561998"/>
    <lineage>
        <taxon>Eukaryota</taxon>
        <taxon>Metazoa</taxon>
        <taxon>Ecdysozoa</taxon>
        <taxon>Nematoda</taxon>
        <taxon>Chromadorea</taxon>
        <taxon>Rhabditida</taxon>
        <taxon>Rhabditina</taxon>
        <taxon>Rhabditomorpha</taxon>
        <taxon>Rhabditoidea</taxon>
        <taxon>Rhabditidae</taxon>
        <taxon>Peloderinae</taxon>
        <taxon>Caenorhabditis</taxon>
    </lineage>
</organism>
<protein>
    <submittedName>
        <fullName evidence="4">Uncharacterized protein</fullName>
    </submittedName>
</protein>
<feature type="coiled-coil region" evidence="1">
    <location>
        <begin position="135"/>
        <end position="215"/>
    </location>
</feature>
<name>A0A1I7TPC8_9PELO</name>
<evidence type="ECO:0000256" key="2">
    <source>
        <dbReference type="SAM" id="MobiDB-lite"/>
    </source>
</evidence>
<dbReference type="AlphaFoldDB" id="A0A1I7TPC8"/>
<keyword evidence="1" id="KW-0175">Coiled coil</keyword>
<dbReference type="Proteomes" id="UP000095282">
    <property type="component" value="Unplaced"/>
</dbReference>
<evidence type="ECO:0000313" key="3">
    <source>
        <dbReference type="Proteomes" id="UP000095282"/>
    </source>
</evidence>
<dbReference type="STRING" id="1561998.A0A1I7TPC8"/>
<evidence type="ECO:0000313" key="4">
    <source>
        <dbReference type="WBParaSite" id="Csp11.Scaffold629.g10444.t1"/>
    </source>
</evidence>
<accession>A0A1I7TPC8</accession>